<comment type="caution">
    <text evidence="2">The sequence shown here is derived from an EMBL/GenBank/DDBJ whole genome shotgun (WGS) entry which is preliminary data.</text>
</comment>
<accession>A0A8J3LMT9</accession>
<dbReference type="RefSeq" id="WP_166379944.1">
    <property type="nucleotide sequence ID" value="NZ_BAAATT010000005.1"/>
</dbReference>
<sequence length="54" mass="5866">MSTVAPLEPGSPVAERFLNTLADIQLAINARKRAAAMQQDRPAPLARQPRRKAA</sequence>
<reference evidence="2" key="1">
    <citation type="submission" date="2021-01" db="EMBL/GenBank/DDBJ databases">
        <title>Whole genome shotgun sequence of Catellatospora methionotrophica NBRC 14553.</title>
        <authorList>
            <person name="Komaki H."/>
            <person name="Tamura T."/>
        </authorList>
    </citation>
    <scope>NUCLEOTIDE SEQUENCE</scope>
    <source>
        <strain evidence="2">NBRC 14553</strain>
    </source>
</reference>
<gene>
    <name evidence="2" type="ORF">Cme02nite_38720</name>
</gene>
<dbReference type="AlphaFoldDB" id="A0A8J3LMT9"/>
<organism evidence="2 3">
    <name type="scientific">Catellatospora methionotrophica</name>
    <dbReference type="NCBI Taxonomy" id="121620"/>
    <lineage>
        <taxon>Bacteria</taxon>
        <taxon>Bacillati</taxon>
        <taxon>Actinomycetota</taxon>
        <taxon>Actinomycetes</taxon>
        <taxon>Micromonosporales</taxon>
        <taxon>Micromonosporaceae</taxon>
        <taxon>Catellatospora</taxon>
    </lineage>
</organism>
<feature type="region of interest" description="Disordered" evidence="1">
    <location>
        <begin position="33"/>
        <end position="54"/>
    </location>
</feature>
<evidence type="ECO:0000256" key="1">
    <source>
        <dbReference type="SAM" id="MobiDB-lite"/>
    </source>
</evidence>
<evidence type="ECO:0000313" key="3">
    <source>
        <dbReference type="Proteomes" id="UP000660339"/>
    </source>
</evidence>
<proteinExistence type="predicted"/>
<keyword evidence="3" id="KW-1185">Reference proteome</keyword>
<evidence type="ECO:0000313" key="2">
    <source>
        <dbReference type="EMBL" id="GIG15540.1"/>
    </source>
</evidence>
<dbReference type="EMBL" id="BONJ01000020">
    <property type="protein sequence ID" value="GIG15540.1"/>
    <property type="molecule type" value="Genomic_DNA"/>
</dbReference>
<dbReference type="Proteomes" id="UP000660339">
    <property type="component" value="Unassembled WGS sequence"/>
</dbReference>
<protein>
    <submittedName>
        <fullName evidence="2">Uncharacterized protein</fullName>
    </submittedName>
</protein>
<name>A0A8J3LMT9_9ACTN</name>